<dbReference type="Proteomes" id="UP000276309">
    <property type="component" value="Chromosome"/>
</dbReference>
<feature type="region of interest" description="Disordered" evidence="1">
    <location>
        <begin position="33"/>
        <end position="53"/>
    </location>
</feature>
<evidence type="ECO:0000313" key="4">
    <source>
        <dbReference type="Proteomes" id="UP000276309"/>
    </source>
</evidence>
<gene>
    <name evidence="3" type="ORF">D1013_12020</name>
</gene>
<protein>
    <recommendedName>
        <fullName evidence="5">Spondin domain-containing protein</fullName>
    </recommendedName>
</protein>
<keyword evidence="4" id="KW-1185">Reference proteome</keyword>
<proteinExistence type="predicted"/>
<dbReference type="EMBL" id="CP032050">
    <property type="protein sequence ID" value="AYN68047.1"/>
    <property type="molecule type" value="Genomic_DNA"/>
</dbReference>
<dbReference type="KEGG" id="emar:D1013_12020"/>
<evidence type="ECO:0008006" key="5">
    <source>
        <dbReference type="Google" id="ProtNLM"/>
    </source>
</evidence>
<dbReference type="AlphaFoldDB" id="A0A3G2L6Z2"/>
<dbReference type="InterPro" id="IPR038678">
    <property type="entry name" value="Spondin_N_sf"/>
</dbReference>
<dbReference type="RefSeq" id="WP_121849062.1">
    <property type="nucleotide sequence ID" value="NZ_CP032050.1"/>
</dbReference>
<feature type="chain" id="PRO_5018198522" description="Spondin domain-containing protein" evidence="2">
    <location>
        <begin position="23"/>
        <end position="504"/>
    </location>
</feature>
<keyword evidence="2" id="KW-0732">Signal</keyword>
<organism evidence="3 4">
    <name type="scientific">Euzebyella marina</name>
    <dbReference type="NCBI Taxonomy" id="1761453"/>
    <lineage>
        <taxon>Bacteria</taxon>
        <taxon>Pseudomonadati</taxon>
        <taxon>Bacteroidota</taxon>
        <taxon>Flavobacteriia</taxon>
        <taxon>Flavobacteriales</taxon>
        <taxon>Flavobacteriaceae</taxon>
        <taxon>Euzebyella</taxon>
    </lineage>
</organism>
<name>A0A3G2L6Z2_9FLAO</name>
<accession>A0A3G2L6Z2</accession>
<evidence type="ECO:0000313" key="3">
    <source>
        <dbReference type="EMBL" id="AYN68047.1"/>
    </source>
</evidence>
<evidence type="ECO:0000256" key="2">
    <source>
        <dbReference type="SAM" id="SignalP"/>
    </source>
</evidence>
<dbReference type="OrthoDB" id="1013900at2"/>
<dbReference type="PROSITE" id="PS51257">
    <property type="entry name" value="PROKAR_LIPOPROTEIN"/>
    <property type="match status" value="1"/>
</dbReference>
<feature type="signal peptide" evidence="2">
    <location>
        <begin position="1"/>
        <end position="22"/>
    </location>
</feature>
<dbReference type="NCBIfam" id="NF038123">
    <property type="entry name" value="NF038123_dom"/>
    <property type="match status" value="2"/>
</dbReference>
<evidence type="ECO:0000256" key="1">
    <source>
        <dbReference type="SAM" id="MobiDB-lite"/>
    </source>
</evidence>
<dbReference type="Gene3D" id="2.60.40.2130">
    <property type="entry name" value="F-spondin domain"/>
    <property type="match status" value="2"/>
</dbReference>
<feature type="region of interest" description="Disordered" evidence="1">
    <location>
        <begin position="171"/>
        <end position="195"/>
    </location>
</feature>
<reference evidence="3 4" key="1">
    <citation type="submission" date="2018-08" db="EMBL/GenBank/DDBJ databases">
        <title>The reduced genetic potential of extracellular carbohydrate catabolism in Euzebyella marina RN62, a Flavobacteriia bacterium isolated from the hadal water.</title>
        <authorList>
            <person name="Xue C."/>
        </authorList>
    </citation>
    <scope>NUCLEOTIDE SEQUENCE [LARGE SCALE GENOMIC DNA]</scope>
    <source>
        <strain evidence="3 4">RN62</strain>
    </source>
</reference>
<dbReference type="InterPro" id="IPR009465">
    <property type="entry name" value="Spondin_N"/>
</dbReference>
<sequence length="504" mass="53991">MKTKRLLPVFLGAAMVAFTACEEEITSTEIDENVQSVTEGTETSSVDSEENVEEEMELNSADFTVTIENVVTPKPIFESGVFAVPMGKSEPAPLFPGEAYEFEINAGPHVLPGDGGTRLSFVTMFVQSNDLFYAPNEEGIALYDENDLPICGDGPVDITDQIYLWDAGTEVNEKTGGPNQKPQQAPEAMDQGEEENGVVTRITDNSCSFGNVLPENNDVIKVTIELIAPARFKVRIKNVSDSNTIAVPAMGKDARAAVPISPGVYAVHTIPAPFFVEGEVASGAGLIGSTSGVEDVAEDGFLDDLLMDTKAATGLIVPLSPGVWAIHKDGDMPLYEKGMADFGEGLEGIAEDGSIAMLSESLMNKEELMQYGIFNTPVGASEAGPIGPGNSYQFSFTAEEGYNLSIASMFAQSNDWFYGFKPEGLPLFKDGEAMYGDMTGYVYLFDAGTEADEHPGAGLTQVIRQGNPNTGPEDPNYTVRIVNGDEFDNIPATSHVIKITIESE</sequence>